<evidence type="ECO:0000259" key="1">
    <source>
        <dbReference type="Pfam" id="PF00149"/>
    </source>
</evidence>
<dbReference type="Gene3D" id="3.60.21.10">
    <property type="match status" value="1"/>
</dbReference>
<evidence type="ECO:0000313" key="2">
    <source>
        <dbReference type="EMBL" id="WWX21681.1"/>
    </source>
</evidence>
<organism evidence="2 3">
    <name type="scientific">Pseudodesulfovibrio methanolicus</name>
    <dbReference type="NCBI Taxonomy" id="3126690"/>
    <lineage>
        <taxon>Bacteria</taxon>
        <taxon>Pseudomonadati</taxon>
        <taxon>Thermodesulfobacteriota</taxon>
        <taxon>Desulfovibrionia</taxon>
        <taxon>Desulfovibrionales</taxon>
        <taxon>Desulfovibrionaceae</taxon>
    </lineage>
</organism>
<gene>
    <name evidence="2" type="ORF">V8V93_14685</name>
</gene>
<dbReference type="Proteomes" id="UP001385389">
    <property type="component" value="Chromosome"/>
</dbReference>
<dbReference type="InterPro" id="IPR029052">
    <property type="entry name" value="Metallo-depent_PP-like"/>
</dbReference>
<proteinExistence type="predicted"/>
<sequence>MTNLPRDKNEAHTIMIVGDVHASWGELNTLINSQHPEIILQVGDFGYWPGDKRYDPALNLKLGSTRLHWCDGNHEDHKALEHARAAGQLEVTPSCFYQPRGSTLTLPDGRIILFAGGGFSVDNGMRLPGKNWFPNHEILTEEDLANFPDPGKIKIDIVISHTRPREFDVQGLPWTQWPNWWDRTPDSSERALSEVLRRYQPAQWFLGHFHHYQHGEFDGCRWTALGCAGSSERWWDWL</sequence>
<keyword evidence="3" id="KW-1185">Reference proteome</keyword>
<reference evidence="2 3" key="1">
    <citation type="submission" date="2024-03" db="EMBL/GenBank/DDBJ databases">
        <title>Phenotype and Genome Characterization of a Sulfate-Reducing Bacterium Pseudodesulfovibrio sp. strain 5S69, isolated from Petroleum Reservoir in Tatarstan (Russia).</title>
        <authorList>
            <person name="Bidzhieva S.K."/>
            <person name="Kadnikov V."/>
            <person name="Tourova T.P."/>
            <person name="Samigullina S.R."/>
            <person name="Sokolova D.S."/>
            <person name="Poltaraus A.B."/>
            <person name="Avtukh A.N."/>
            <person name="Tereshina V.M."/>
            <person name="Mardanov A.V."/>
            <person name="Nazina T.N."/>
        </authorList>
    </citation>
    <scope>NUCLEOTIDE SEQUENCE [LARGE SCALE GENOMIC DNA]</scope>
    <source>
        <strain evidence="2 3">5S69</strain>
    </source>
</reference>
<evidence type="ECO:0000313" key="3">
    <source>
        <dbReference type="Proteomes" id="UP001385389"/>
    </source>
</evidence>
<feature type="domain" description="Calcineurin-like phosphoesterase" evidence="1">
    <location>
        <begin position="13"/>
        <end position="212"/>
    </location>
</feature>
<protein>
    <submittedName>
        <fullName evidence="2">Metallophosphoesterase</fullName>
    </submittedName>
</protein>
<dbReference type="Pfam" id="PF00149">
    <property type="entry name" value="Metallophos"/>
    <property type="match status" value="1"/>
</dbReference>
<dbReference type="RefSeq" id="WP_338667345.1">
    <property type="nucleotide sequence ID" value="NZ_CP146609.1"/>
</dbReference>
<name>A0ABZ2ITA0_9BACT</name>
<dbReference type="SUPFAM" id="SSF56300">
    <property type="entry name" value="Metallo-dependent phosphatases"/>
    <property type="match status" value="1"/>
</dbReference>
<dbReference type="EMBL" id="CP146609">
    <property type="protein sequence ID" value="WWX21681.1"/>
    <property type="molecule type" value="Genomic_DNA"/>
</dbReference>
<accession>A0ABZ2ITA0</accession>
<dbReference type="InterPro" id="IPR004843">
    <property type="entry name" value="Calcineurin-like_PHP"/>
</dbReference>